<organism evidence="1">
    <name type="scientific">Russula subnigricans</name>
    <dbReference type="NCBI Taxonomy" id="258989"/>
    <lineage>
        <taxon>Eukaryota</taxon>
        <taxon>Fungi</taxon>
        <taxon>Dikarya</taxon>
        <taxon>Basidiomycota</taxon>
        <taxon>Agaricomycotina</taxon>
        <taxon>Agaricomycetes</taxon>
        <taxon>Russulales</taxon>
        <taxon>Russulaceae</taxon>
        <taxon>Russula</taxon>
    </lineage>
</organism>
<dbReference type="AlphaFoldDB" id="A0A649WI04"/>
<gene>
    <name evidence="1" type="primary">orf114</name>
</gene>
<geneLocation type="mitochondrion" evidence="1"/>
<keyword evidence="1" id="KW-0496">Mitochondrion</keyword>
<sequence>MTRKLKRKFDQMNDQVINEQTILTNDQTNPIITNDQIDQTPQTFDFTQEQFKEMHDILDKGEQLPQEMSNKLDKNVKQMLGEENYANFSNDLEKIQEDSMKELQSILENMDDFL</sequence>
<dbReference type="GeneID" id="42894842"/>
<reference evidence="1" key="1">
    <citation type="submission" date="2019-10" db="EMBL/GenBank/DDBJ databases">
        <title>The complete mitochondrial genome of a wild toxic mushroom, Russula subnigricans.</title>
        <authorList>
            <person name="Yu F."/>
        </authorList>
    </citation>
    <scope>NUCLEOTIDE SEQUENCE</scope>
    <source>
        <strain evidence="1">CX24</strain>
    </source>
</reference>
<accession>A0A649WI04</accession>
<dbReference type="RefSeq" id="YP_009715286.1">
    <property type="nucleotide sequence ID" value="NC_045293.1"/>
</dbReference>
<name>A0A649WI04_9AGAM</name>
<dbReference type="EMBL" id="MN565028">
    <property type="protein sequence ID" value="QGK88092.1"/>
    <property type="molecule type" value="Genomic_DNA"/>
</dbReference>
<evidence type="ECO:0000313" key="1">
    <source>
        <dbReference type="EMBL" id="QGK88092.1"/>
    </source>
</evidence>
<proteinExistence type="predicted"/>
<protein>
    <submittedName>
        <fullName evidence="1">Uncharacterized protein</fullName>
    </submittedName>
</protein>